<reference evidence="2" key="1">
    <citation type="submission" date="2020-05" db="EMBL/GenBank/DDBJ databases">
        <authorList>
            <person name="Chiriac C."/>
            <person name="Salcher M."/>
            <person name="Ghai R."/>
            <person name="Kavagutti S V."/>
        </authorList>
    </citation>
    <scope>NUCLEOTIDE SEQUENCE</scope>
</reference>
<feature type="domain" description="Glycosyl transferase family 1" evidence="1">
    <location>
        <begin position="188"/>
        <end position="362"/>
    </location>
</feature>
<dbReference type="AlphaFoldDB" id="A0A6J6DJ71"/>
<dbReference type="CDD" id="cd03801">
    <property type="entry name" value="GT4_PimA-like"/>
    <property type="match status" value="1"/>
</dbReference>
<dbReference type="GO" id="GO:0016758">
    <property type="term" value="F:hexosyltransferase activity"/>
    <property type="evidence" value="ECO:0007669"/>
    <property type="project" value="TreeGrafter"/>
</dbReference>
<evidence type="ECO:0000259" key="1">
    <source>
        <dbReference type="Pfam" id="PF00534"/>
    </source>
</evidence>
<dbReference type="Gene3D" id="3.40.50.2000">
    <property type="entry name" value="Glycogen Phosphorylase B"/>
    <property type="match status" value="2"/>
</dbReference>
<gene>
    <name evidence="2" type="ORF">UFOPK1689_00150</name>
</gene>
<accession>A0A6J6DJ71</accession>
<dbReference type="InterPro" id="IPR050194">
    <property type="entry name" value="Glycosyltransferase_grp1"/>
</dbReference>
<evidence type="ECO:0000313" key="2">
    <source>
        <dbReference type="EMBL" id="CAB4562889.1"/>
    </source>
</evidence>
<proteinExistence type="predicted"/>
<dbReference type="Pfam" id="PF00534">
    <property type="entry name" value="Glycos_transf_1"/>
    <property type="match status" value="1"/>
</dbReference>
<dbReference type="SUPFAM" id="SSF53756">
    <property type="entry name" value="UDP-Glycosyltransferase/glycogen phosphorylase"/>
    <property type="match status" value="1"/>
</dbReference>
<dbReference type="PANTHER" id="PTHR45947">
    <property type="entry name" value="SULFOQUINOVOSYL TRANSFERASE SQD2"/>
    <property type="match status" value="1"/>
</dbReference>
<dbReference type="PANTHER" id="PTHR45947:SF3">
    <property type="entry name" value="SULFOQUINOVOSYL TRANSFERASE SQD2"/>
    <property type="match status" value="1"/>
</dbReference>
<sequence>MLSNEGKVLFVTNDFGPRAGGIETFIIGLIERRAFASTIVYTSAQANSQEYDQMWQKKYGVKVIRDSSRILLPTPRVSRRISALIKAEGISVAAFGAAAPLGLLAHSMKRSGINRIVALTHGHEVWWAKVFPFNLLLRRIGTGVDSLTYLGEYTRQMISRPLTQSAKRAMIKIAPGIDTDHFSPRNSDNLRQSLQLSQKKVIVCVARLVHRKGQDKLIDAMPSILESISNAHLLIVGQGPYLPKLVKRVKKLGLEESVTFVGRINYEKLPEYICVGDLFAMPSRSRFCGLEVEGLGIAYLEASACGLPVLAGSSGGAPDAVVDGKSGEVVNGTDITAISKTVIKFLRDPEGSQQMGQFGRNWVVEKWRWEIWSQAFERLLKQ</sequence>
<dbReference type="InterPro" id="IPR001296">
    <property type="entry name" value="Glyco_trans_1"/>
</dbReference>
<protein>
    <submittedName>
        <fullName evidence="2">Unannotated protein</fullName>
    </submittedName>
</protein>
<dbReference type="EMBL" id="CAEZTN010000002">
    <property type="protein sequence ID" value="CAB4562889.1"/>
    <property type="molecule type" value="Genomic_DNA"/>
</dbReference>
<organism evidence="2">
    <name type="scientific">freshwater metagenome</name>
    <dbReference type="NCBI Taxonomy" id="449393"/>
    <lineage>
        <taxon>unclassified sequences</taxon>
        <taxon>metagenomes</taxon>
        <taxon>ecological metagenomes</taxon>
    </lineage>
</organism>
<name>A0A6J6DJ71_9ZZZZ</name>